<proteinExistence type="predicted"/>
<name>A0A5E8HJ09_9LEPT</name>
<sequence>MCGSTIKSFCKTLNFECPKSKRLIQIPLKGEETNASDSSFT</sequence>
<gene>
    <name evidence="1" type="ORF">LEP1GSC202_3827</name>
</gene>
<reference evidence="1 2" key="1">
    <citation type="submission" date="2013-04" db="EMBL/GenBank/DDBJ databases">
        <authorList>
            <person name="Harkins D.M."/>
            <person name="Durkin A.S."/>
            <person name="Brinkac L.M."/>
            <person name="Haft D.H."/>
            <person name="Selengut J.D."/>
            <person name="Sanka R."/>
            <person name="DePew J."/>
            <person name="Purushe J."/>
            <person name="Hartskeerl R.A."/>
            <person name="Ahmed A."/>
            <person name="van der Linden H."/>
            <person name="Goris M.G.A."/>
            <person name="Vinetz J.M."/>
            <person name="Sutton G.G."/>
            <person name="Nierman W.C."/>
            <person name="Fouts D.E."/>
        </authorList>
    </citation>
    <scope>NUCLEOTIDE SEQUENCE [LARGE SCALE GENOMIC DNA]</scope>
    <source>
        <strain evidence="1 2">Sao Paulo</strain>
    </source>
</reference>
<comment type="caution">
    <text evidence="1">The sequence shown here is derived from an EMBL/GenBank/DDBJ whole genome shotgun (WGS) entry which is preliminary data.</text>
</comment>
<evidence type="ECO:0000313" key="1">
    <source>
        <dbReference type="EMBL" id="EOQ90703.1"/>
    </source>
</evidence>
<protein>
    <submittedName>
        <fullName evidence="1">Uncharacterized protein</fullName>
    </submittedName>
</protein>
<dbReference type="Proteomes" id="UP000013996">
    <property type="component" value="Unassembled WGS sequence"/>
</dbReference>
<accession>A0A5E8HJ09</accession>
<dbReference type="EMBL" id="AOGX02000008">
    <property type="protein sequence ID" value="EOQ90703.1"/>
    <property type="molecule type" value="Genomic_DNA"/>
</dbReference>
<dbReference type="AlphaFoldDB" id="A0A5E8HJ09"/>
<evidence type="ECO:0000313" key="2">
    <source>
        <dbReference type="Proteomes" id="UP000013996"/>
    </source>
</evidence>
<organism evidence="1 2">
    <name type="scientific">Leptospira yanagawae serovar Saopaulo str. Sao Paulo = ATCC 700523</name>
    <dbReference type="NCBI Taxonomy" id="1249483"/>
    <lineage>
        <taxon>Bacteria</taxon>
        <taxon>Pseudomonadati</taxon>
        <taxon>Spirochaetota</taxon>
        <taxon>Spirochaetia</taxon>
        <taxon>Leptospirales</taxon>
        <taxon>Leptospiraceae</taxon>
        <taxon>Leptospira</taxon>
    </lineage>
</organism>